<keyword evidence="13" id="KW-1185">Reference proteome</keyword>
<dbReference type="CDD" id="cd12702">
    <property type="entry name" value="RRM4_PTBP2"/>
    <property type="match status" value="1"/>
</dbReference>
<accession>A0AA97KYL8</accession>
<evidence type="ECO:0000256" key="5">
    <source>
        <dbReference type="ARBA" id="ARBA00022884"/>
    </source>
</evidence>
<sequence>MDGIVTDVAVGVKRGSDELLSGSVLNSPNSNMSSLVVTANGNDNKKFKGEDKMDGAPSRVLHIRKLPGEVTETEVIALGLPFGKVTNILMLKGKNQAFLELATEEAAITMVNYYSAVTPHLRNQPIYIQYSNHKELKTDNTLNQRAQAVLQAVTAVQTTNTSISGTTVSESAVTPAQSPVLRIIIDNMYYPVTLDVLHQIFSKFGAVLKIITFTKNNQFQALLQYGDPVNAQQAKLALDGQNIYNACCTLRIDFSKLVNLNVKYNNDKSRDYTRPDLPSGDGQPALDPAIAAAFAKETSLLAVPGALSPLGIPNAAAAAAAAAAGRVGMPGVSAGGNTVLLVSNLNEEMVTPQSLFTLFGVYGDVQRVKILYNKKDSALIQMADGNQSQLAMSHLNGQKMYGKIIRVTLSKHQTVQLPREGLDDQGLTKDFGNSPLHRFKKPGSKNFQNIFPPSATLHLSNIPPSVSEDDLRTLFANTGGTVKAFKFFQDHKMALLQMSTVEEAIQALIDLHNYNLGENHHLRVSFSKSTI</sequence>
<keyword evidence="3" id="KW-0507">mRNA processing</keyword>
<dbReference type="GO" id="GO:0005634">
    <property type="term" value="C:nucleus"/>
    <property type="evidence" value="ECO:0007669"/>
    <property type="project" value="UniProtKB-SubCell"/>
</dbReference>
<proteinExistence type="predicted"/>
<dbReference type="CDD" id="cd12778">
    <property type="entry name" value="RRM1_PTBP2"/>
    <property type="match status" value="1"/>
</dbReference>
<dbReference type="RefSeq" id="XP_054835940.1">
    <property type="nucleotide sequence ID" value="XM_054979965.1"/>
</dbReference>
<dbReference type="GO" id="GO:0006397">
    <property type="term" value="P:mRNA processing"/>
    <property type="evidence" value="ECO:0007669"/>
    <property type="project" value="UniProtKB-KW"/>
</dbReference>
<dbReference type="Pfam" id="PF11835">
    <property type="entry name" value="RRM_8"/>
    <property type="match status" value="1"/>
</dbReference>
<evidence type="ECO:0000256" key="6">
    <source>
        <dbReference type="ARBA" id="ARBA00022990"/>
    </source>
</evidence>
<dbReference type="InterPro" id="IPR035979">
    <property type="entry name" value="RBD_domain_sf"/>
</dbReference>
<dbReference type="InterPro" id="IPR055204">
    <property type="entry name" value="HNRNPL_RRM"/>
</dbReference>
<dbReference type="SMART" id="SM00360">
    <property type="entry name" value="RRM"/>
    <property type="match status" value="4"/>
</dbReference>
<dbReference type="InterPro" id="IPR034800">
    <property type="entry name" value="PTBP2_RRM4"/>
</dbReference>
<name>A0AA97KYL8_EUBMA</name>
<dbReference type="Gene3D" id="3.30.70.330">
    <property type="match status" value="4"/>
</dbReference>
<dbReference type="GO" id="GO:0008380">
    <property type="term" value="P:RNA splicing"/>
    <property type="evidence" value="ECO:0007669"/>
    <property type="project" value="UniProtKB-KW"/>
</dbReference>
<feature type="domain" description="RRM" evidence="12">
    <location>
        <begin position="181"/>
        <end position="257"/>
    </location>
</feature>
<dbReference type="InterPro" id="IPR021790">
    <property type="entry name" value="PTBP1-like_RRM2"/>
</dbReference>
<evidence type="ECO:0000313" key="13">
    <source>
        <dbReference type="Proteomes" id="UP001190640"/>
    </source>
</evidence>
<dbReference type="SUPFAM" id="SSF54928">
    <property type="entry name" value="RNA-binding domain, RBD"/>
    <property type="match status" value="4"/>
</dbReference>
<evidence type="ECO:0000256" key="3">
    <source>
        <dbReference type="ARBA" id="ARBA00022664"/>
    </source>
</evidence>
<dbReference type="FunFam" id="3.30.70.330:FF:000018">
    <property type="entry name" value="Polypyrimidine tract-binding protein 2 isoform 1"/>
    <property type="match status" value="1"/>
</dbReference>
<reference evidence="14" key="1">
    <citation type="submission" date="2025-08" db="UniProtKB">
        <authorList>
            <consortium name="RefSeq"/>
        </authorList>
    </citation>
    <scope>IDENTIFICATION</scope>
    <source>
        <tissue evidence="14">Blood</tissue>
    </source>
</reference>
<evidence type="ECO:0000256" key="1">
    <source>
        <dbReference type="ARBA" id="ARBA00004123"/>
    </source>
</evidence>
<dbReference type="FunFam" id="3.30.70.330:FF:000032">
    <property type="entry name" value="Polypyrimidine tract-binding protein 2 isoform 1"/>
    <property type="match status" value="1"/>
</dbReference>
<dbReference type="NCBIfam" id="TIGR01649">
    <property type="entry name" value="hnRNP-L_PTB"/>
    <property type="match status" value="1"/>
</dbReference>
<evidence type="ECO:0000256" key="11">
    <source>
        <dbReference type="PROSITE-ProRule" id="PRU00176"/>
    </source>
</evidence>
<dbReference type="CDD" id="cd12783">
    <property type="entry name" value="RRM2_PTBP2"/>
    <property type="match status" value="1"/>
</dbReference>
<keyword evidence="5 11" id="KW-0694">RNA-binding</keyword>
<dbReference type="InterPro" id="IPR035002">
    <property type="entry name" value="PTBP2_RRM1"/>
</dbReference>
<dbReference type="FunFam" id="3.30.70.330:FF:000173">
    <property type="entry name" value="polypyrimidine tract-binding protein 2 isoform X2"/>
    <property type="match status" value="1"/>
</dbReference>
<dbReference type="InterPro" id="IPR000504">
    <property type="entry name" value="RRM_dom"/>
</dbReference>
<dbReference type="PROSITE" id="PS50102">
    <property type="entry name" value="RRM"/>
    <property type="match status" value="4"/>
</dbReference>
<feature type="domain" description="RRM" evidence="12">
    <location>
        <begin position="338"/>
        <end position="412"/>
    </location>
</feature>
<dbReference type="FunFam" id="3.30.70.330:FF:000036">
    <property type="entry name" value="polypyrimidine tract-binding protein 1 isoform X2"/>
    <property type="match status" value="1"/>
</dbReference>
<dbReference type="Proteomes" id="UP001190640">
    <property type="component" value="Chromosome 5"/>
</dbReference>
<evidence type="ECO:0000256" key="10">
    <source>
        <dbReference type="ARBA" id="ARBA00078470"/>
    </source>
</evidence>
<dbReference type="CDD" id="cd12696">
    <property type="entry name" value="RRM3_PTBP2"/>
    <property type="match status" value="1"/>
</dbReference>
<dbReference type="InterPro" id="IPR034799">
    <property type="entry name" value="PTBP2_RRM3"/>
</dbReference>
<evidence type="ECO:0000256" key="2">
    <source>
        <dbReference type="ARBA" id="ARBA00022553"/>
    </source>
</evidence>
<dbReference type="Pfam" id="PF13893">
    <property type="entry name" value="RRM_5"/>
    <property type="match status" value="1"/>
</dbReference>
<dbReference type="Pfam" id="PF22976">
    <property type="entry name" value="RRM_10"/>
    <property type="match status" value="1"/>
</dbReference>
<keyword evidence="7" id="KW-0508">mRNA splicing</keyword>
<dbReference type="PANTHER" id="PTHR15592">
    <property type="entry name" value="MATRIN 3/NUCLEAR PROTEIN 220-RELATED"/>
    <property type="match status" value="1"/>
</dbReference>
<dbReference type="InterPro" id="IPR012677">
    <property type="entry name" value="Nucleotide-bd_a/b_plait_sf"/>
</dbReference>
<dbReference type="GeneID" id="129330083"/>
<organism evidence="13 14">
    <name type="scientific">Eublepharis macularius</name>
    <name type="common">Leopard gecko</name>
    <name type="synonym">Cyrtodactylus macularius</name>
    <dbReference type="NCBI Taxonomy" id="481883"/>
    <lineage>
        <taxon>Eukaryota</taxon>
        <taxon>Metazoa</taxon>
        <taxon>Chordata</taxon>
        <taxon>Craniata</taxon>
        <taxon>Vertebrata</taxon>
        <taxon>Euteleostomi</taxon>
        <taxon>Lepidosauria</taxon>
        <taxon>Squamata</taxon>
        <taxon>Bifurcata</taxon>
        <taxon>Gekkota</taxon>
        <taxon>Eublepharidae</taxon>
        <taxon>Eublepharinae</taxon>
        <taxon>Eublepharis</taxon>
    </lineage>
</organism>
<comment type="subcellular location">
    <subcellularLocation>
        <location evidence="1">Nucleus</location>
    </subcellularLocation>
</comment>
<dbReference type="CTD" id="58155"/>
<evidence type="ECO:0000256" key="9">
    <source>
        <dbReference type="ARBA" id="ARBA00069863"/>
    </source>
</evidence>
<keyword evidence="2" id="KW-0597">Phosphoprotein</keyword>
<evidence type="ECO:0000256" key="4">
    <source>
        <dbReference type="ARBA" id="ARBA00022737"/>
    </source>
</evidence>
<gene>
    <name evidence="14" type="primary">PTBP2</name>
</gene>
<evidence type="ECO:0000259" key="12">
    <source>
        <dbReference type="PROSITE" id="PS50102"/>
    </source>
</evidence>
<keyword evidence="6" id="KW-0007">Acetylation</keyword>
<dbReference type="InterPro" id="IPR006536">
    <property type="entry name" value="HnRNP-L/PTB"/>
</dbReference>
<keyword evidence="4" id="KW-0677">Repeat</keyword>
<feature type="domain" description="RRM" evidence="12">
    <location>
        <begin position="59"/>
        <end position="133"/>
    </location>
</feature>
<protein>
    <recommendedName>
        <fullName evidence="9">Polypyrimidine tract-binding protein 2</fullName>
    </recommendedName>
    <alternativeName>
        <fullName evidence="10">Neural polypyrimidine tract-binding protein</fullName>
    </alternativeName>
</protein>
<evidence type="ECO:0000313" key="14">
    <source>
        <dbReference type="RefSeq" id="XP_054835940.1"/>
    </source>
</evidence>
<keyword evidence="8" id="KW-0539">Nucleus</keyword>
<dbReference type="GO" id="GO:0003723">
    <property type="term" value="F:RNA binding"/>
    <property type="evidence" value="ECO:0007669"/>
    <property type="project" value="UniProtKB-UniRule"/>
</dbReference>
<feature type="domain" description="RRM" evidence="12">
    <location>
        <begin position="455"/>
        <end position="529"/>
    </location>
</feature>
<evidence type="ECO:0000256" key="8">
    <source>
        <dbReference type="ARBA" id="ARBA00023242"/>
    </source>
</evidence>
<dbReference type="AlphaFoldDB" id="A0AA97KYL8"/>
<evidence type="ECO:0000256" key="7">
    <source>
        <dbReference type="ARBA" id="ARBA00023187"/>
    </source>
</evidence>